<dbReference type="GO" id="GO:0005829">
    <property type="term" value="C:cytosol"/>
    <property type="evidence" value="ECO:0007669"/>
    <property type="project" value="TreeGrafter"/>
</dbReference>
<dbReference type="AlphaFoldDB" id="A0A444F2J4"/>
<dbReference type="InterPro" id="IPR054573">
    <property type="entry name" value="PP2A/SF3B1-like_HEAT"/>
</dbReference>
<dbReference type="GO" id="GO:0000159">
    <property type="term" value="C:protein phosphatase type 2A complex"/>
    <property type="evidence" value="ECO:0007669"/>
    <property type="project" value="TreeGrafter"/>
</dbReference>
<comment type="similarity">
    <text evidence="2">Belongs to the phosphatase 2A regulatory subunit A family.</text>
</comment>
<organism evidence="4 5">
    <name type="scientific">Ensete ventricosum</name>
    <name type="common">Abyssinian banana</name>
    <name type="synonym">Musa ensete</name>
    <dbReference type="NCBI Taxonomy" id="4639"/>
    <lineage>
        <taxon>Eukaryota</taxon>
        <taxon>Viridiplantae</taxon>
        <taxon>Streptophyta</taxon>
        <taxon>Embryophyta</taxon>
        <taxon>Tracheophyta</taxon>
        <taxon>Spermatophyta</taxon>
        <taxon>Magnoliopsida</taxon>
        <taxon>Liliopsida</taxon>
        <taxon>Zingiberales</taxon>
        <taxon>Musaceae</taxon>
        <taxon>Ensete</taxon>
    </lineage>
</organism>
<dbReference type="InterPro" id="IPR011989">
    <property type="entry name" value="ARM-like"/>
</dbReference>
<evidence type="ECO:0000256" key="2">
    <source>
        <dbReference type="ARBA" id="ARBA00038332"/>
    </source>
</evidence>
<dbReference type="InterPro" id="IPR051023">
    <property type="entry name" value="PP2A_Regulatory_Subunit_A"/>
</dbReference>
<dbReference type="EMBL" id="AMZH03000826">
    <property type="protein sequence ID" value="RRT81778.1"/>
    <property type="molecule type" value="Genomic_DNA"/>
</dbReference>
<evidence type="ECO:0000259" key="3">
    <source>
        <dbReference type="Pfam" id="PF22646"/>
    </source>
</evidence>
<dbReference type="InterPro" id="IPR021133">
    <property type="entry name" value="HEAT_type_2"/>
</dbReference>
<feature type="domain" description="Phosphatase PP2A regulatory subunit A/Splicing factor 3B subunit 1-like HEAT repeat" evidence="3">
    <location>
        <begin position="143"/>
        <end position="170"/>
    </location>
</feature>
<dbReference type="GO" id="GO:0019888">
    <property type="term" value="F:protein phosphatase regulator activity"/>
    <property type="evidence" value="ECO:0007669"/>
    <property type="project" value="TreeGrafter"/>
</dbReference>
<protein>
    <recommendedName>
        <fullName evidence="3">Phosphatase PP2A regulatory subunit A/Splicing factor 3B subunit 1-like HEAT repeat domain-containing protein</fullName>
    </recommendedName>
</protein>
<gene>
    <name evidence="4" type="ORF">B296_00020592</name>
</gene>
<evidence type="ECO:0000313" key="5">
    <source>
        <dbReference type="Proteomes" id="UP000287651"/>
    </source>
</evidence>
<evidence type="ECO:0000256" key="1">
    <source>
        <dbReference type="ARBA" id="ARBA00022737"/>
    </source>
</evidence>
<accession>A0A444F2J4</accession>
<dbReference type="Pfam" id="PF02985">
    <property type="entry name" value="HEAT"/>
    <property type="match status" value="1"/>
</dbReference>
<comment type="caution">
    <text evidence="4">The sequence shown here is derived from an EMBL/GenBank/DDBJ whole genome shotgun (WGS) entry which is preliminary data.</text>
</comment>
<sequence>MATIDEPLYPIAILIDELKNEDIQLRLNSIRRLSTIARALGEERTRKELIPFLSENNDDDDEVLLAMAEELGVFIPYVGGVEHAHVLLPPLETLCTVEETCVRDKAVESLCRIGAQMKESDLVDWFVPLAKLFIIIVEWWDDIQELSTDSSQHVRSALASVIMGMAPVLGKDATIEQLLPIFLSLLKDEFPDVRLNIISKLDQVNQVSIFFAMMALNWLEDKSVRKAVQQNLPICFIIRQVFSIREAAATNLKRLAEEFGPEWAMQHIVPEVCFHYRQLSIYYVLEKINNPHYLYRMTVLRAISLLAPVMGADITCQKLLPVVIASSKDR</sequence>
<dbReference type="Gene3D" id="1.25.10.10">
    <property type="entry name" value="Leucine-rich Repeat Variant"/>
    <property type="match status" value="2"/>
</dbReference>
<proteinExistence type="inferred from homology"/>
<keyword evidence="1" id="KW-0677">Repeat</keyword>
<dbReference type="SUPFAM" id="SSF48371">
    <property type="entry name" value="ARM repeat"/>
    <property type="match status" value="1"/>
</dbReference>
<dbReference type="PANTHER" id="PTHR10648">
    <property type="entry name" value="SERINE/THREONINE-PROTEIN PHOSPHATASE PP2A 65 KDA REGULATORY SUBUNIT"/>
    <property type="match status" value="1"/>
</dbReference>
<dbReference type="Proteomes" id="UP000287651">
    <property type="component" value="Unassembled WGS sequence"/>
</dbReference>
<dbReference type="InterPro" id="IPR000357">
    <property type="entry name" value="HEAT"/>
</dbReference>
<dbReference type="InterPro" id="IPR016024">
    <property type="entry name" value="ARM-type_fold"/>
</dbReference>
<dbReference type="PANTHER" id="PTHR10648:SF4">
    <property type="entry name" value="PROTEIN PHOSPHATASE 2 (FORMERLY 2A), REGULATORY SUBUNIT A, BETA ISOFORM-RELATED"/>
    <property type="match status" value="1"/>
</dbReference>
<dbReference type="GO" id="GO:0005634">
    <property type="term" value="C:nucleus"/>
    <property type="evidence" value="ECO:0007669"/>
    <property type="project" value="TreeGrafter"/>
</dbReference>
<evidence type="ECO:0000313" key="4">
    <source>
        <dbReference type="EMBL" id="RRT81778.1"/>
    </source>
</evidence>
<dbReference type="Pfam" id="PF22646">
    <property type="entry name" value="PPP2R1A-like_HEAT"/>
    <property type="match status" value="1"/>
</dbReference>
<dbReference type="PROSITE" id="PS50077">
    <property type="entry name" value="HEAT_REPEAT"/>
    <property type="match status" value="2"/>
</dbReference>
<name>A0A444F2J4_ENSVE</name>
<reference evidence="4 5" key="1">
    <citation type="journal article" date="2014" name="Agronomy (Basel)">
        <title>A Draft Genome Sequence for Ensete ventricosum, the Drought-Tolerant Tree Against Hunger.</title>
        <authorList>
            <person name="Harrison J."/>
            <person name="Moore K.A."/>
            <person name="Paszkiewicz K."/>
            <person name="Jones T."/>
            <person name="Grant M."/>
            <person name="Ambacheew D."/>
            <person name="Muzemil S."/>
            <person name="Studholme D.J."/>
        </authorList>
    </citation>
    <scope>NUCLEOTIDE SEQUENCE [LARGE SCALE GENOMIC DNA]</scope>
</reference>